<proteinExistence type="inferred from homology"/>
<dbReference type="PANTHER" id="PTHR36842:SF1">
    <property type="entry name" value="PROTEIN TOLB"/>
    <property type="match status" value="1"/>
</dbReference>
<keyword evidence="7" id="KW-1185">Reference proteome</keyword>
<keyword evidence="4" id="KW-0812">Transmembrane</keyword>
<comment type="similarity">
    <text evidence="1">Belongs to the TolB family.</text>
</comment>
<organism evidence="6 7">
    <name type="scientific">Thalassotalea agarivorans</name>
    <name type="common">Thalassomonas agarivorans</name>
    <dbReference type="NCBI Taxonomy" id="349064"/>
    <lineage>
        <taxon>Bacteria</taxon>
        <taxon>Pseudomonadati</taxon>
        <taxon>Pseudomonadota</taxon>
        <taxon>Gammaproteobacteria</taxon>
        <taxon>Alteromonadales</taxon>
        <taxon>Colwelliaceae</taxon>
        <taxon>Thalassotalea</taxon>
    </lineage>
</organism>
<dbReference type="SUPFAM" id="SSF46894">
    <property type="entry name" value="C-terminal effector domain of the bipartite response regulators"/>
    <property type="match status" value="1"/>
</dbReference>
<dbReference type="SUPFAM" id="SSF82171">
    <property type="entry name" value="DPP6 N-terminal domain-like"/>
    <property type="match status" value="1"/>
</dbReference>
<evidence type="ECO:0000256" key="3">
    <source>
        <dbReference type="PROSITE-ProRule" id="PRU01091"/>
    </source>
</evidence>
<evidence type="ECO:0000256" key="2">
    <source>
        <dbReference type="ARBA" id="ARBA00023125"/>
    </source>
</evidence>
<keyword evidence="2 3" id="KW-0238">DNA-binding</keyword>
<dbReference type="GO" id="GO:0003677">
    <property type="term" value="F:DNA binding"/>
    <property type="evidence" value="ECO:0007669"/>
    <property type="project" value="UniProtKB-UniRule"/>
</dbReference>
<protein>
    <submittedName>
        <fullName evidence="6">Transcriptional regulatory protein, C terminal</fullName>
    </submittedName>
</protein>
<evidence type="ECO:0000259" key="5">
    <source>
        <dbReference type="PROSITE" id="PS51755"/>
    </source>
</evidence>
<keyword evidence="4" id="KW-1133">Transmembrane helix</keyword>
<evidence type="ECO:0000256" key="1">
    <source>
        <dbReference type="ARBA" id="ARBA00009820"/>
    </source>
</evidence>
<dbReference type="Gene3D" id="2.120.10.30">
    <property type="entry name" value="TolB, C-terminal domain"/>
    <property type="match status" value="2"/>
</dbReference>
<feature type="transmembrane region" description="Helical" evidence="4">
    <location>
        <begin position="133"/>
        <end position="152"/>
    </location>
</feature>
<dbReference type="Pfam" id="PF00486">
    <property type="entry name" value="Trans_reg_C"/>
    <property type="match status" value="1"/>
</dbReference>
<name>A0A1I0G8Y0_THASX</name>
<dbReference type="EMBL" id="FOHK01000011">
    <property type="protein sequence ID" value="SET66371.1"/>
    <property type="molecule type" value="Genomic_DNA"/>
</dbReference>
<evidence type="ECO:0000313" key="7">
    <source>
        <dbReference type="Proteomes" id="UP000199308"/>
    </source>
</evidence>
<dbReference type="InterPro" id="IPR016032">
    <property type="entry name" value="Sig_transdc_resp-reg_C-effctor"/>
</dbReference>
<dbReference type="InterPro" id="IPR036388">
    <property type="entry name" value="WH-like_DNA-bd_sf"/>
</dbReference>
<accession>A0A1I0G8Y0</accession>
<dbReference type="Gene3D" id="1.10.10.10">
    <property type="entry name" value="Winged helix-like DNA-binding domain superfamily/Winged helix DNA-binding domain"/>
    <property type="match status" value="1"/>
</dbReference>
<keyword evidence="4" id="KW-0472">Membrane</keyword>
<feature type="DNA-binding region" description="OmpR/PhoB-type" evidence="3">
    <location>
        <begin position="6"/>
        <end position="106"/>
    </location>
</feature>
<evidence type="ECO:0000313" key="6">
    <source>
        <dbReference type="EMBL" id="SET66371.1"/>
    </source>
</evidence>
<sequence>MTNSNENCYQLGEIIIDCNALTLSRGEQSIKLPVKVFEFLKLFLTEPHHTVTRERAIEVIWQGNEGVAKRGYINAMWQIRKAFNDLGCDSDELFKTLPKVGYVLQQMPISLGQQAQIQNEQQQAHFSLSKRKALAILATSITLSLAIVWVFFEELKSLTQKKVVVPQTQQSTISKLTNFQGVEEQPTISHDGKYLAFYWKQEGKKGQIYIKDLENPDASLRLLSVATNEASPAWSNNDQSIAYMRIDDAGHCQVRVYEIVTAQDKFIDDNCFYAPFRRSLTWSNDDTALLYAKTVDGLTAIYSHNIESGQDTQLTFPQSGELDSSPELSNTGERLAFVREKARSAHLYIRSLADNTEKLLQESLSITGLAFGLDSNTLYASVTENGQYVTRVFDIDNATSFPIARIETPSNINVNPVTGDLVYAKHLSNELVVQRKFDSKEELSRVISSSRNLYGRYTAFHQGILFISNRDDSWDIWFKNNSGSTNLTKHLNYMWGIPSISPGGDRFVVTAKLPNTDQFRLFIANFSKDGFQPLAIPNDIEPEYPSWSRDGQSVFFTAKDQDITAGFRFDLTTNTLTKVFDQSAHYIIEGGDGNLYFSKPQQKGVWRYNPRSQAVDKVITQLAKQDFASFFWQDNGLYYVSRDEQHDYIRHYSVDGDVLIDKYLGTSIRRFFGIAPATDDSFMITLSGINDADIYQISAQPLNQATH</sequence>
<dbReference type="PROSITE" id="PS51755">
    <property type="entry name" value="OMPR_PHOB"/>
    <property type="match status" value="1"/>
</dbReference>
<dbReference type="AlphaFoldDB" id="A0A1I0G8Y0"/>
<dbReference type="InterPro" id="IPR011042">
    <property type="entry name" value="6-blade_b-propeller_TolB-like"/>
</dbReference>
<dbReference type="Proteomes" id="UP000199308">
    <property type="component" value="Unassembled WGS sequence"/>
</dbReference>
<dbReference type="PANTHER" id="PTHR36842">
    <property type="entry name" value="PROTEIN TOLB HOMOLOG"/>
    <property type="match status" value="1"/>
</dbReference>
<gene>
    <name evidence="6" type="ORF">SAMN05660429_02332</name>
</gene>
<dbReference type="SMART" id="SM00862">
    <property type="entry name" value="Trans_reg_C"/>
    <property type="match status" value="1"/>
</dbReference>
<dbReference type="CDD" id="cd00383">
    <property type="entry name" value="trans_reg_C"/>
    <property type="match status" value="1"/>
</dbReference>
<evidence type="ECO:0000256" key="4">
    <source>
        <dbReference type="SAM" id="Phobius"/>
    </source>
</evidence>
<dbReference type="GO" id="GO:0006355">
    <property type="term" value="P:regulation of DNA-templated transcription"/>
    <property type="evidence" value="ECO:0007669"/>
    <property type="project" value="InterPro"/>
</dbReference>
<dbReference type="OrthoDB" id="9782895at2"/>
<feature type="domain" description="OmpR/PhoB-type" evidence="5">
    <location>
        <begin position="6"/>
        <end position="106"/>
    </location>
</feature>
<dbReference type="RefSeq" id="WP_093330572.1">
    <property type="nucleotide sequence ID" value="NZ_AP027363.1"/>
</dbReference>
<dbReference type="Pfam" id="PF07676">
    <property type="entry name" value="PD40"/>
    <property type="match status" value="1"/>
</dbReference>
<dbReference type="GO" id="GO:0000160">
    <property type="term" value="P:phosphorelay signal transduction system"/>
    <property type="evidence" value="ECO:0007669"/>
    <property type="project" value="InterPro"/>
</dbReference>
<dbReference type="InterPro" id="IPR001867">
    <property type="entry name" value="OmpR/PhoB-type_DNA-bd"/>
</dbReference>
<dbReference type="InterPro" id="IPR011659">
    <property type="entry name" value="WD40"/>
</dbReference>
<dbReference type="SUPFAM" id="SSF69304">
    <property type="entry name" value="Tricorn protease N-terminal domain"/>
    <property type="match status" value="1"/>
</dbReference>
<reference evidence="6 7" key="1">
    <citation type="submission" date="2016-10" db="EMBL/GenBank/DDBJ databases">
        <authorList>
            <person name="de Groot N.N."/>
        </authorList>
    </citation>
    <scope>NUCLEOTIDE SEQUENCE [LARGE SCALE GENOMIC DNA]</scope>
    <source>
        <strain evidence="6 7">DSM 19706</strain>
    </source>
</reference>
<dbReference type="STRING" id="349064.SAMN05660429_02332"/>